<comment type="caution">
    <text evidence="4">Lacks conserved residue(s) required for the propagation of feature annotation.</text>
</comment>
<keyword evidence="1 4" id="KW-0378">Hydrolase</keyword>
<feature type="domain" description="PNPLA" evidence="6">
    <location>
        <begin position="11"/>
        <end position="234"/>
    </location>
</feature>
<keyword evidence="8" id="KW-1185">Reference proteome</keyword>
<dbReference type="Pfam" id="PF01734">
    <property type="entry name" value="Patatin"/>
    <property type="match status" value="1"/>
</dbReference>
<gene>
    <name evidence="7" type="ORF">I7X39_05560</name>
</gene>
<dbReference type="AlphaFoldDB" id="A0A931J1E7"/>
<dbReference type="PROSITE" id="PS51635">
    <property type="entry name" value="PNPLA"/>
    <property type="match status" value="1"/>
</dbReference>
<accession>A0A931J1E7</accession>
<evidence type="ECO:0000259" key="6">
    <source>
        <dbReference type="PROSITE" id="PS51635"/>
    </source>
</evidence>
<dbReference type="PANTHER" id="PTHR14226:SF57">
    <property type="entry name" value="BLR7027 PROTEIN"/>
    <property type="match status" value="1"/>
</dbReference>
<evidence type="ECO:0000256" key="2">
    <source>
        <dbReference type="ARBA" id="ARBA00022963"/>
    </source>
</evidence>
<dbReference type="GO" id="GO:0016787">
    <property type="term" value="F:hydrolase activity"/>
    <property type="evidence" value="ECO:0007669"/>
    <property type="project" value="UniProtKB-UniRule"/>
</dbReference>
<evidence type="ECO:0000256" key="4">
    <source>
        <dbReference type="PROSITE-ProRule" id="PRU01161"/>
    </source>
</evidence>
<dbReference type="InterPro" id="IPR050301">
    <property type="entry name" value="NTE"/>
</dbReference>
<proteinExistence type="predicted"/>
<evidence type="ECO:0000256" key="3">
    <source>
        <dbReference type="ARBA" id="ARBA00023098"/>
    </source>
</evidence>
<protein>
    <submittedName>
        <fullName evidence="7">Patatin-like phospholipase family protein</fullName>
    </submittedName>
</protein>
<evidence type="ECO:0000256" key="1">
    <source>
        <dbReference type="ARBA" id="ARBA00022801"/>
    </source>
</evidence>
<organism evidence="7 8">
    <name type="scientific">Inhella proteolytica</name>
    <dbReference type="NCBI Taxonomy" id="2795029"/>
    <lineage>
        <taxon>Bacteria</taxon>
        <taxon>Pseudomonadati</taxon>
        <taxon>Pseudomonadota</taxon>
        <taxon>Betaproteobacteria</taxon>
        <taxon>Burkholderiales</taxon>
        <taxon>Sphaerotilaceae</taxon>
        <taxon>Inhella</taxon>
    </lineage>
</organism>
<feature type="region of interest" description="Disordered" evidence="5">
    <location>
        <begin position="397"/>
        <end position="427"/>
    </location>
</feature>
<feature type="active site" description="Proton acceptor" evidence="4">
    <location>
        <position position="221"/>
    </location>
</feature>
<dbReference type="SUPFAM" id="SSF52151">
    <property type="entry name" value="FabD/lysophospholipase-like"/>
    <property type="match status" value="1"/>
</dbReference>
<dbReference type="Proteomes" id="UP000613266">
    <property type="component" value="Unassembled WGS sequence"/>
</dbReference>
<feature type="short sequence motif" description="GXSXG" evidence="4">
    <location>
        <begin position="49"/>
        <end position="53"/>
    </location>
</feature>
<keyword evidence="3 4" id="KW-0443">Lipid metabolism</keyword>
<dbReference type="RefSeq" id="WP_198109990.1">
    <property type="nucleotide sequence ID" value="NZ_JAEDAK010000003.1"/>
</dbReference>
<dbReference type="Gene3D" id="3.40.1090.10">
    <property type="entry name" value="Cytosolic phospholipase A2 catalytic domain"/>
    <property type="match status" value="1"/>
</dbReference>
<dbReference type="PANTHER" id="PTHR14226">
    <property type="entry name" value="NEUROPATHY TARGET ESTERASE/SWISS CHEESE D.MELANOGASTER"/>
    <property type="match status" value="1"/>
</dbReference>
<dbReference type="InterPro" id="IPR002641">
    <property type="entry name" value="PNPLA_dom"/>
</dbReference>
<name>A0A931J1E7_9BURK</name>
<feature type="active site" description="Nucleophile" evidence="4">
    <location>
        <position position="51"/>
    </location>
</feature>
<reference evidence="7" key="1">
    <citation type="submission" date="2020-12" db="EMBL/GenBank/DDBJ databases">
        <title>The genome sequence of Inhella sp. 1Y17.</title>
        <authorList>
            <person name="Liu Y."/>
        </authorList>
    </citation>
    <scope>NUCLEOTIDE SEQUENCE</scope>
    <source>
        <strain evidence="7">1Y17</strain>
    </source>
</reference>
<dbReference type="GO" id="GO:0016042">
    <property type="term" value="P:lipid catabolic process"/>
    <property type="evidence" value="ECO:0007669"/>
    <property type="project" value="UniProtKB-UniRule"/>
</dbReference>
<keyword evidence="2 4" id="KW-0442">Lipid degradation</keyword>
<evidence type="ECO:0000313" key="7">
    <source>
        <dbReference type="EMBL" id="MBH9576370.1"/>
    </source>
</evidence>
<sequence length="427" mass="46744">MSAQNPPTTGLILTGGGARAAYQVGVLQAIAQIRRDAGVKGNPFQVIAGTSAGAINACTLACEADHFDLAVDALVRMWSRLHVEQIYRADPFGVMRTGGRWVTMMTLGWAIQRWRKTQPRSLLDNEPLGELLKRAVRFERLPQLLREGHLHALAVTGSSYSTGYHVSFYQSAKTVEPWMRSQRMAVDTEITHKHLMASSAIPFIFPAQKLELLGHEEWFGDGSMRQNAPISPAVHLGAERILVIGAGRMQEAGQAPDLRLPATGHPSMAQIAGHALSNIFLDALSVDIERLQRINKTLALLPPEAREATPLRPLEVLVIAPSRRLDELAGLHQHELPATMRALLGTVGVTGQGADARGTVLSSYLLFEPGYTTELILLGMVDTLRRRADVQRFFGWPEQPTETPWPKQGRAAYPAESEAEPLIPPPG</sequence>
<evidence type="ECO:0000256" key="5">
    <source>
        <dbReference type="SAM" id="MobiDB-lite"/>
    </source>
</evidence>
<evidence type="ECO:0000313" key="8">
    <source>
        <dbReference type="Proteomes" id="UP000613266"/>
    </source>
</evidence>
<dbReference type="EMBL" id="JAEDAK010000003">
    <property type="protein sequence ID" value="MBH9576370.1"/>
    <property type="molecule type" value="Genomic_DNA"/>
</dbReference>
<comment type="caution">
    <text evidence="7">The sequence shown here is derived from an EMBL/GenBank/DDBJ whole genome shotgun (WGS) entry which is preliminary data.</text>
</comment>
<dbReference type="InterPro" id="IPR016035">
    <property type="entry name" value="Acyl_Trfase/lysoPLipase"/>
</dbReference>